<keyword evidence="3" id="KW-1185">Reference proteome</keyword>
<dbReference type="PIRSF" id="PIRSF038984">
    <property type="entry name" value="FAD_binding_protein"/>
    <property type="match status" value="1"/>
</dbReference>
<reference evidence="2 3" key="1">
    <citation type="submission" date="2022-06" db="EMBL/GenBank/DDBJ databases">
        <title>Isolation of gut microbiota from human fecal samples.</title>
        <authorList>
            <person name="Pamer E.G."/>
            <person name="Barat B."/>
            <person name="Waligurski E."/>
            <person name="Medina S."/>
            <person name="Paddock L."/>
            <person name="Mostad J."/>
        </authorList>
    </citation>
    <scope>NUCLEOTIDE SEQUENCE [LARGE SCALE GENOMIC DNA]</scope>
    <source>
        <strain evidence="2 3">DFI.1.1</strain>
    </source>
</reference>
<dbReference type="PANTHER" id="PTHR42842">
    <property type="entry name" value="FAD/NAD(P)-BINDING OXIDOREDUCTASE"/>
    <property type="match status" value="1"/>
</dbReference>
<dbReference type="Pfam" id="PF13450">
    <property type="entry name" value="NAD_binding_8"/>
    <property type="match status" value="1"/>
</dbReference>
<dbReference type="PRINTS" id="PR00419">
    <property type="entry name" value="ADXRDTASE"/>
</dbReference>
<gene>
    <name evidence="2" type="ORF">NE675_04355</name>
</gene>
<dbReference type="EMBL" id="JANGEW010000005">
    <property type="protein sequence ID" value="MCQ5342268.1"/>
    <property type="molecule type" value="Genomic_DNA"/>
</dbReference>
<dbReference type="RefSeq" id="WP_062411276.1">
    <property type="nucleotide sequence ID" value="NZ_JAJCIO010000012.1"/>
</dbReference>
<comment type="caution">
    <text evidence="2">The sequence shown here is derived from an EMBL/GenBank/DDBJ whole genome shotgun (WGS) entry which is preliminary data.</text>
</comment>
<dbReference type="PANTHER" id="PTHR42842:SF3">
    <property type="entry name" value="FAD_NAD(P)-BINDING OXIDOREDUCTASE FAMILY PROTEIN"/>
    <property type="match status" value="1"/>
</dbReference>
<dbReference type="InterPro" id="IPR036188">
    <property type="entry name" value="FAD/NAD-bd_sf"/>
</dbReference>
<evidence type="ECO:0000259" key="1">
    <source>
        <dbReference type="Pfam" id="PF21688"/>
    </source>
</evidence>
<dbReference type="Gene3D" id="3.50.50.60">
    <property type="entry name" value="FAD/NAD(P)-binding domain"/>
    <property type="match status" value="2"/>
</dbReference>
<accession>A0ABT1SQX6</accession>
<dbReference type="InterPro" id="IPR028348">
    <property type="entry name" value="FAD-binding_protein"/>
</dbReference>
<feature type="domain" description="FAD-dependent protein C-terminal" evidence="1">
    <location>
        <begin position="282"/>
        <end position="477"/>
    </location>
</feature>
<dbReference type="Pfam" id="PF21688">
    <property type="entry name" value="FAD-depend_C"/>
    <property type="match status" value="1"/>
</dbReference>
<protein>
    <submittedName>
        <fullName evidence="2">NAD(P)-binding protein</fullName>
    </submittedName>
</protein>
<evidence type="ECO:0000313" key="2">
    <source>
        <dbReference type="EMBL" id="MCQ5342268.1"/>
    </source>
</evidence>
<dbReference type="SUPFAM" id="SSF51905">
    <property type="entry name" value="FAD/NAD(P)-binding domain"/>
    <property type="match status" value="1"/>
</dbReference>
<name>A0ABT1SQX6_9FIRM</name>
<dbReference type="Gene3D" id="3.30.70.2700">
    <property type="match status" value="1"/>
</dbReference>
<sequence>MLRVLNIRTAVPMQKPLEALIAKKLRCSRSDISGICIVRRAIDARRKPRIYFVFTVDVSFVDEKKVWKRCRDNKDVRQIAETPAPEIIPGSETLGARPIVIGTGPSGLAAALALAEHGYAPLVFERGCDVDTRAKDVETFWRGGAFKPESNVQFGEGGAGTFSDGKLTTRINHPLLRQILQTFVDAGAPEEILYAYNPHVGTDVLRRVVKNLRHMIEAKGGEVHFSSCVTAIDRDEAGKVKSVTINGQDEYPASVVVMGVGHSARDTYYMLHDKGVVLEKKPFAVGVRIEHSQDVIDRDQYGCPAEELGLEPADYALVYHSPDGRSCYSFCMCPGGVVVGAASEEGRVVTNGMSLYKRDSGIANSAVVVNVTPDDMGGDGPLAGIEFQRRYEELAYKVGGSNYHAPAQTVGSFLKRPGAAAEGAIHTYRPGVTWADLHDVLPDFVTATLAEALPYFGRRLHGFDDDNVVMTGVETRTSAPVRIVRGDDRMALDTAGLYPVGEGAGYAGGIMSAYLDGLETAVEIIRKYQPLEVK</sequence>
<proteinExistence type="predicted"/>
<organism evidence="2 3">
    <name type="scientific">Megasphaera massiliensis</name>
    <dbReference type="NCBI Taxonomy" id="1232428"/>
    <lineage>
        <taxon>Bacteria</taxon>
        <taxon>Bacillati</taxon>
        <taxon>Bacillota</taxon>
        <taxon>Negativicutes</taxon>
        <taxon>Veillonellales</taxon>
        <taxon>Veillonellaceae</taxon>
        <taxon>Megasphaera</taxon>
    </lineage>
</organism>
<evidence type="ECO:0000313" key="3">
    <source>
        <dbReference type="Proteomes" id="UP001206692"/>
    </source>
</evidence>
<dbReference type="InterPro" id="IPR049516">
    <property type="entry name" value="FAD-depend_C"/>
</dbReference>
<dbReference type="Proteomes" id="UP001206692">
    <property type="component" value="Unassembled WGS sequence"/>
</dbReference>